<name>A0A0G1HXU8_9BACT</name>
<organism evidence="2 3">
    <name type="scientific">Candidatus Collierbacteria bacterium GW2011_GWB2_44_22</name>
    <dbReference type="NCBI Taxonomy" id="1618387"/>
    <lineage>
        <taxon>Bacteria</taxon>
        <taxon>Candidatus Collieribacteriota</taxon>
    </lineage>
</organism>
<evidence type="ECO:0000313" key="2">
    <source>
        <dbReference type="EMBL" id="KKT51765.1"/>
    </source>
</evidence>
<accession>A0A0G1HXU8</accession>
<evidence type="ECO:0000256" key="1">
    <source>
        <dbReference type="SAM" id="MobiDB-lite"/>
    </source>
</evidence>
<evidence type="ECO:0000313" key="3">
    <source>
        <dbReference type="Proteomes" id="UP000034006"/>
    </source>
</evidence>
<gene>
    <name evidence="2" type="ORF">UW44_C0008G0087</name>
</gene>
<dbReference type="EMBL" id="LCIH01000008">
    <property type="protein sequence ID" value="KKT51765.1"/>
    <property type="molecule type" value="Genomic_DNA"/>
</dbReference>
<sequence>MASQAAFKLCVERLEGAMKRLQTLALMPEGEKLIAALSEADVTLKNPQIDVSATDLDPIFTLCAKVMKEAKAFKDAAEATELAQAKTALEDRYGTAAGLMAQWLDPEDDPCHFFPKMKALAESSRSMTWRKLDLAHDLLDDVFVAVNFAKMNAAESKATRPYRGWQFDREGNPARFAEAFLNTPVCQAYEVWLSERPSATDYKAVRAWIDRGRQLYDQLENPWKKCECGKNKLLPWYDEKAGVWKINDKCRDCRQPNSGSKSGPGKGQGELRQANSLTEDTIAALQGDKTFEGVTVQLSRRASVVGGSAAVKHDQPDDQEVETVPTRKTTRVKPTRDEQADEAEVGKVVPVSKKRGGSRKAKTPAMPKTTDKPRNPRKKGGHPIEVVDGTLS</sequence>
<dbReference type="Proteomes" id="UP000034006">
    <property type="component" value="Unassembled WGS sequence"/>
</dbReference>
<dbReference type="AlphaFoldDB" id="A0A0G1HXU8"/>
<feature type="compositionally biased region" description="Basic residues" evidence="1">
    <location>
        <begin position="352"/>
        <end position="362"/>
    </location>
</feature>
<proteinExistence type="predicted"/>
<comment type="caution">
    <text evidence="2">The sequence shown here is derived from an EMBL/GenBank/DDBJ whole genome shotgun (WGS) entry which is preliminary data.</text>
</comment>
<reference evidence="2 3" key="1">
    <citation type="journal article" date="2015" name="Nature">
        <title>rRNA introns, odd ribosomes, and small enigmatic genomes across a large radiation of phyla.</title>
        <authorList>
            <person name="Brown C.T."/>
            <person name="Hug L.A."/>
            <person name="Thomas B.C."/>
            <person name="Sharon I."/>
            <person name="Castelle C.J."/>
            <person name="Singh A."/>
            <person name="Wilkins M.J."/>
            <person name="Williams K.H."/>
            <person name="Banfield J.F."/>
        </authorList>
    </citation>
    <scope>NUCLEOTIDE SEQUENCE [LARGE SCALE GENOMIC DNA]</scope>
</reference>
<feature type="region of interest" description="Disordered" evidence="1">
    <location>
        <begin position="306"/>
        <end position="392"/>
    </location>
</feature>
<protein>
    <submittedName>
        <fullName evidence="2">Uncharacterized protein</fullName>
    </submittedName>
</protein>